<organism evidence="1 2">
    <name type="scientific">Cichorium intybus</name>
    <name type="common">Chicory</name>
    <dbReference type="NCBI Taxonomy" id="13427"/>
    <lineage>
        <taxon>Eukaryota</taxon>
        <taxon>Viridiplantae</taxon>
        <taxon>Streptophyta</taxon>
        <taxon>Embryophyta</taxon>
        <taxon>Tracheophyta</taxon>
        <taxon>Spermatophyta</taxon>
        <taxon>Magnoliopsida</taxon>
        <taxon>eudicotyledons</taxon>
        <taxon>Gunneridae</taxon>
        <taxon>Pentapetalae</taxon>
        <taxon>asterids</taxon>
        <taxon>campanulids</taxon>
        <taxon>Asterales</taxon>
        <taxon>Asteraceae</taxon>
        <taxon>Cichorioideae</taxon>
        <taxon>Cichorieae</taxon>
        <taxon>Cichoriinae</taxon>
        <taxon>Cichorium</taxon>
    </lineage>
</organism>
<keyword evidence="2" id="KW-1185">Reference proteome</keyword>
<reference evidence="1 2" key="2">
    <citation type="journal article" date="2022" name="Mol. Ecol. Resour.">
        <title>The genomes of chicory, endive, great burdock and yacon provide insights into Asteraceae paleo-polyploidization history and plant inulin production.</title>
        <authorList>
            <person name="Fan W."/>
            <person name="Wang S."/>
            <person name="Wang H."/>
            <person name="Wang A."/>
            <person name="Jiang F."/>
            <person name="Liu H."/>
            <person name="Zhao H."/>
            <person name="Xu D."/>
            <person name="Zhang Y."/>
        </authorList>
    </citation>
    <scope>NUCLEOTIDE SEQUENCE [LARGE SCALE GENOMIC DNA]</scope>
    <source>
        <strain evidence="2">cv. Punajuju</strain>
        <tissue evidence="1">Leaves</tissue>
    </source>
</reference>
<dbReference type="EMBL" id="CM042017">
    <property type="protein sequence ID" value="KAI3691018.1"/>
    <property type="molecule type" value="Genomic_DNA"/>
</dbReference>
<evidence type="ECO:0000313" key="2">
    <source>
        <dbReference type="Proteomes" id="UP001055811"/>
    </source>
</evidence>
<dbReference type="Proteomes" id="UP001055811">
    <property type="component" value="Linkage Group LG09"/>
</dbReference>
<evidence type="ECO:0000313" key="1">
    <source>
        <dbReference type="EMBL" id="KAI3691018.1"/>
    </source>
</evidence>
<comment type="caution">
    <text evidence="1">The sequence shown here is derived from an EMBL/GenBank/DDBJ whole genome shotgun (WGS) entry which is preliminary data.</text>
</comment>
<name>A0ACB8Z073_CICIN</name>
<proteinExistence type="predicted"/>
<gene>
    <name evidence="1" type="ORF">L2E82_49232</name>
</gene>
<accession>A0ACB8Z073</accession>
<sequence length="136" mass="15975">MPLRWEDSHSDTTSEHHFRFRGMRVFLMHEMTVILLLILFVLHDCTILLCPQVRPTSRVSSQKHSFLESRNRLGIRSTVFSLLIQSESKAGSKLLYIILRSSGYSLVIVSFWFLFGFPFEFGFIWDFDINLMLLNL</sequence>
<protein>
    <submittedName>
        <fullName evidence="1">Uncharacterized protein</fullName>
    </submittedName>
</protein>
<reference evidence="2" key="1">
    <citation type="journal article" date="2022" name="Mol. Ecol. Resour.">
        <title>The genomes of chicory, endive, great burdock and yacon provide insights into Asteraceae palaeo-polyploidization history and plant inulin production.</title>
        <authorList>
            <person name="Fan W."/>
            <person name="Wang S."/>
            <person name="Wang H."/>
            <person name="Wang A."/>
            <person name="Jiang F."/>
            <person name="Liu H."/>
            <person name="Zhao H."/>
            <person name="Xu D."/>
            <person name="Zhang Y."/>
        </authorList>
    </citation>
    <scope>NUCLEOTIDE SEQUENCE [LARGE SCALE GENOMIC DNA]</scope>
    <source>
        <strain evidence="2">cv. Punajuju</strain>
    </source>
</reference>